<feature type="compositionally biased region" description="Acidic residues" evidence="1">
    <location>
        <begin position="25"/>
        <end position="36"/>
    </location>
</feature>
<dbReference type="Proteomes" id="UP000077521">
    <property type="component" value="Unassembled WGS sequence"/>
</dbReference>
<organism evidence="2 3">
    <name type="scientific">Tilletia indica</name>
    <dbReference type="NCBI Taxonomy" id="43049"/>
    <lineage>
        <taxon>Eukaryota</taxon>
        <taxon>Fungi</taxon>
        <taxon>Dikarya</taxon>
        <taxon>Basidiomycota</taxon>
        <taxon>Ustilaginomycotina</taxon>
        <taxon>Exobasidiomycetes</taxon>
        <taxon>Tilletiales</taxon>
        <taxon>Tilletiaceae</taxon>
        <taxon>Tilletia</taxon>
    </lineage>
</organism>
<reference evidence="2" key="1">
    <citation type="submission" date="2016-04" db="EMBL/GenBank/DDBJ databases">
        <authorList>
            <person name="Nguyen H.D."/>
            <person name="Samba Siva P."/>
            <person name="Cullis J."/>
            <person name="Levesque C.A."/>
            <person name="Hambleton S."/>
        </authorList>
    </citation>
    <scope>NUCLEOTIDE SEQUENCE</scope>
    <source>
        <strain evidence="2">DAOMC 236416</strain>
    </source>
</reference>
<feature type="region of interest" description="Disordered" evidence="1">
    <location>
        <begin position="1"/>
        <end position="131"/>
    </location>
</feature>
<feature type="compositionally biased region" description="Basic residues" evidence="1">
    <location>
        <begin position="68"/>
        <end position="90"/>
    </location>
</feature>
<gene>
    <name evidence="2" type="ORF">A4X13_0g7963</name>
</gene>
<sequence>MTSTRSQLDYVDVPMTGRSSRLEISDDDQEGNEQDVTEPRQDAEPSTSAVLEDDDELDAQNNAAAGKTPRRASRRTPAKGRKQAPRRKRSISTPSKADPPLKPTRTTRQSRAKALSNTEDEGAQGPAANDIVPYAGPSANAGPILDANAVERLNAGEVAQTVRATIKSSVPSAHGDSETRLALAVKASIAACIAACLD</sequence>
<keyword evidence="3" id="KW-1185">Reference proteome</keyword>
<name>A0A177TWM3_9BASI</name>
<comment type="caution">
    <text evidence="2">The sequence shown here is derived from an EMBL/GenBank/DDBJ whole genome shotgun (WGS) entry which is preliminary data.</text>
</comment>
<proteinExistence type="predicted"/>
<dbReference type="EMBL" id="LWDF02001169">
    <property type="protein sequence ID" value="KAE8240049.1"/>
    <property type="molecule type" value="Genomic_DNA"/>
</dbReference>
<dbReference type="AlphaFoldDB" id="A0A177TWM3"/>
<evidence type="ECO:0000313" key="3">
    <source>
        <dbReference type="Proteomes" id="UP000077521"/>
    </source>
</evidence>
<evidence type="ECO:0000313" key="2">
    <source>
        <dbReference type="EMBL" id="KAE8240049.1"/>
    </source>
</evidence>
<reference evidence="2" key="2">
    <citation type="journal article" date="2019" name="IMA Fungus">
        <title>Genome sequencing and comparison of five Tilletia species to identify candidate genes for the detection of regulated species infecting wheat.</title>
        <authorList>
            <person name="Nguyen H.D.T."/>
            <person name="Sultana T."/>
            <person name="Kesanakurti P."/>
            <person name="Hambleton S."/>
        </authorList>
    </citation>
    <scope>NUCLEOTIDE SEQUENCE</scope>
    <source>
        <strain evidence="2">DAOMC 236416</strain>
    </source>
</reference>
<evidence type="ECO:0000256" key="1">
    <source>
        <dbReference type="SAM" id="MobiDB-lite"/>
    </source>
</evidence>
<protein>
    <submittedName>
        <fullName evidence="2">Uncharacterized protein</fullName>
    </submittedName>
</protein>
<accession>A0A177TWM3</accession>